<dbReference type="InterPro" id="IPR050491">
    <property type="entry name" value="AmpC-like"/>
</dbReference>
<dbReference type="Proteomes" id="UP000254476">
    <property type="component" value="Unassembled WGS sequence"/>
</dbReference>
<evidence type="ECO:0000259" key="2">
    <source>
        <dbReference type="Pfam" id="PF00144"/>
    </source>
</evidence>
<reference evidence="4 6" key="2">
    <citation type="submission" date="2018-06" db="EMBL/GenBank/DDBJ databases">
        <authorList>
            <consortium name="Pathogen Informatics"/>
            <person name="Doyle S."/>
        </authorList>
    </citation>
    <scope>NUCLEOTIDE SEQUENCE [LARGE SCALE GENOMIC DNA]</scope>
    <source>
        <strain evidence="4 6">NCTC12388</strain>
    </source>
</reference>
<proteinExistence type="predicted"/>
<feature type="chain" id="PRO_5016689611" evidence="1">
    <location>
        <begin position="24"/>
        <end position="502"/>
    </location>
</feature>
<dbReference type="EC" id="3.4.16.4" evidence="4"/>
<name>A0A378IZ64_9GAMM</name>
<dbReference type="Pfam" id="PF00144">
    <property type="entry name" value="Beta-lactamase"/>
    <property type="match status" value="1"/>
</dbReference>
<keyword evidence="4" id="KW-0378">Hydrolase</keyword>
<sequence>MNQKRLHYFIGGLLFLASFMLQASTSNTVAKPTFSIVAIKKAPNRLLANEISSAQYQVTNNTKITRLLTMAPIRGVTQLTGDGLCSNPFLLAPKKSCLLTLQLNAGLMKSTHTGPVICKTKGEGDNSPSSFLCSRPSFQDQLSVHIAPCFPGRCLPDTTAAQLRAMTKHIKQQYGVPGIVSGVWIGGQGQLIIEEGVADLATLRPISRADHFRIGSITKSFTVTVMLQLIEEGLLQLTTPLSQFIPGLQNDNSTMAQLAEMTSGIFNYTEDPNFVNEFVSDLTRIWLPMELVSIANTNLPYFSPGANWHYSNTNTVILGIIIEMVTNRPIANEITQRLLLPLKLSNTFYLNTLPIPEPFAHGYGFNPLEDLTNTSPTGAAASGAMISRLEDLHVWGVALGKGLLLTPAMQSIRLGSLMPIVFSPCADTVPGRGPVNCPEYDKYGMGIGEIDEWIGHTGEFVGYTSLVMYHPQTDSTIVILMNLFGQGQHLPTTLFQEYLTVL</sequence>
<keyword evidence="5" id="KW-1185">Reference proteome</keyword>
<dbReference type="EMBL" id="LNYE01000020">
    <property type="protein sequence ID" value="KTD11797.1"/>
    <property type="molecule type" value="Genomic_DNA"/>
</dbReference>
<keyword evidence="4" id="KW-0645">Protease</keyword>
<keyword evidence="4" id="KW-0121">Carboxypeptidase</keyword>
<dbReference type="GO" id="GO:0009002">
    <property type="term" value="F:serine-type D-Ala-D-Ala carboxypeptidase activity"/>
    <property type="evidence" value="ECO:0007669"/>
    <property type="project" value="UniProtKB-EC"/>
</dbReference>
<keyword evidence="1" id="KW-0732">Signal</keyword>
<dbReference type="Gene3D" id="3.40.710.10">
    <property type="entry name" value="DD-peptidase/beta-lactamase superfamily"/>
    <property type="match status" value="1"/>
</dbReference>
<evidence type="ECO:0000313" key="4">
    <source>
        <dbReference type="EMBL" id="STX40732.1"/>
    </source>
</evidence>
<accession>A0A378IZ64</accession>
<evidence type="ECO:0000313" key="6">
    <source>
        <dbReference type="Proteomes" id="UP000254476"/>
    </source>
</evidence>
<organism evidence="4 6">
    <name type="scientific">Legionella gratiana</name>
    <dbReference type="NCBI Taxonomy" id="45066"/>
    <lineage>
        <taxon>Bacteria</taxon>
        <taxon>Pseudomonadati</taxon>
        <taxon>Pseudomonadota</taxon>
        <taxon>Gammaproteobacteria</taxon>
        <taxon>Legionellales</taxon>
        <taxon>Legionellaceae</taxon>
        <taxon>Legionella</taxon>
    </lineage>
</organism>
<dbReference type="Proteomes" id="UP000054691">
    <property type="component" value="Unassembled WGS sequence"/>
</dbReference>
<feature type="signal peptide" evidence="1">
    <location>
        <begin position="1"/>
        <end position="23"/>
    </location>
</feature>
<dbReference type="EMBL" id="UGOB01000001">
    <property type="protein sequence ID" value="STX40732.1"/>
    <property type="molecule type" value="Genomic_DNA"/>
</dbReference>
<dbReference type="PANTHER" id="PTHR46825:SF7">
    <property type="entry name" value="D-ALANYL-D-ALANINE CARBOXYPEPTIDASE"/>
    <property type="match status" value="1"/>
</dbReference>
<dbReference type="SUPFAM" id="SSF56601">
    <property type="entry name" value="beta-lactamase/transpeptidase-like"/>
    <property type="match status" value="1"/>
</dbReference>
<dbReference type="InterPro" id="IPR001466">
    <property type="entry name" value="Beta-lactam-related"/>
</dbReference>
<evidence type="ECO:0000313" key="5">
    <source>
        <dbReference type="Proteomes" id="UP000054691"/>
    </source>
</evidence>
<dbReference type="STRING" id="45066.Lgra_1255"/>
<protein>
    <submittedName>
        <fullName evidence="4">D-alanyl-D-alanine carboxypeptidase</fullName>
        <ecNumber evidence="4">3.4.16.4</ecNumber>
    </submittedName>
</protein>
<evidence type="ECO:0000256" key="1">
    <source>
        <dbReference type="SAM" id="SignalP"/>
    </source>
</evidence>
<gene>
    <name evidence="3" type="ORF">Lgra_1255</name>
    <name evidence="4" type="ORF">NCTC12388_00029</name>
</gene>
<evidence type="ECO:0000313" key="3">
    <source>
        <dbReference type="EMBL" id="KTD11797.1"/>
    </source>
</evidence>
<feature type="domain" description="Beta-lactamase-related" evidence="2">
    <location>
        <begin position="164"/>
        <end position="486"/>
    </location>
</feature>
<dbReference type="PANTHER" id="PTHR46825">
    <property type="entry name" value="D-ALANYL-D-ALANINE-CARBOXYPEPTIDASE/ENDOPEPTIDASE AMPH"/>
    <property type="match status" value="1"/>
</dbReference>
<dbReference type="RefSeq" id="WP_058498409.1">
    <property type="nucleotide sequence ID" value="NZ_CAAAHW010000010.1"/>
</dbReference>
<dbReference type="OrthoDB" id="9799367at2"/>
<reference evidence="3 5" key="1">
    <citation type="submission" date="2015-11" db="EMBL/GenBank/DDBJ databases">
        <title>Genomic analysis of 38 Legionella species identifies large and diverse effector repertoires.</title>
        <authorList>
            <person name="Burstein D."/>
            <person name="Amaro F."/>
            <person name="Zusman T."/>
            <person name="Lifshitz Z."/>
            <person name="Cohen O."/>
            <person name="Gilbert J.A."/>
            <person name="Pupko T."/>
            <person name="Shuman H.A."/>
            <person name="Segal G."/>
        </authorList>
    </citation>
    <scope>NUCLEOTIDE SEQUENCE [LARGE SCALE GENOMIC DNA]</scope>
    <source>
        <strain evidence="3 5">Lyon 8420412</strain>
    </source>
</reference>
<dbReference type="InterPro" id="IPR012338">
    <property type="entry name" value="Beta-lactam/transpept-like"/>
</dbReference>
<dbReference type="AlphaFoldDB" id="A0A378IZ64"/>